<dbReference type="InterPro" id="IPR037913">
    <property type="entry name" value="ACD_IbpA/B"/>
</dbReference>
<dbReference type="CDD" id="cd06470">
    <property type="entry name" value="ACD_IbpA-B_like"/>
    <property type="match status" value="1"/>
</dbReference>
<organism evidence="3">
    <name type="scientific">uncultured Caudovirales phage</name>
    <dbReference type="NCBI Taxonomy" id="2100421"/>
    <lineage>
        <taxon>Viruses</taxon>
        <taxon>Duplodnaviria</taxon>
        <taxon>Heunggongvirae</taxon>
        <taxon>Uroviricota</taxon>
        <taxon>Caudoviricetes</taxon>
        <taxon>Peduoviridae</taxon>
        <taxon>Maltschvirus</taxon>
        <taxon>Maltschvirus maltsch</taxon>
    </lineage>
</organism>
<protein>
    <submittedName>
        <fullName evidence="3">IbpA Molecular chaperone (Small heat shock protein)</fullName>
    </submittedName>
</protein>
<dbReference type="Pfam" id="PF00011">
    <property type="entry name" value="HSP20"/>
    <property type="match status" value="1"/>
</dbReference>
<sequence>MVTKFVPETWGAHLKDFDKFFVGFDDQFNRIAKMHDDLTKNIPNYPPYNIKKTGENTYQIEMAVAGFGKQDIDIEIDGDKLIVKGNTTEDDSDYLFKGIANRAFTRSFALNDQVEVKDAEMINGMLKVFLERIIPEHKKPKKIEVKEKGKKEFLAEEYDKVAEKL</sequence>
<name>A0A6J7WTT6_9CAUD</name>
<keyword evidence="1 3" id="KW-0346">Stress response</keyword>
<reference evidence="3" key="1">
    <citation type="submission" date="2020-05" db="EMBL/GenBank/DDBJ databases">
        <authorList>
            <person name="Chiriac C."/>
            <person name="Salcher M."/>
            <person name="Ghai R."/>
            <person name="Kavagutti S V."/>
        </authorList>
    </citation>
    <scope>NUCLEOTIDE SEQUENCE</scope>
</reference>
<evidence type="ECO:0000313" key="3">
    <source>
        <dbReference type="EMBL" id="CAB5221386.1"/>
    </source>
</evidence>
<dbReference type="EMBL" id="LR798293">
    <property type="protein sequence ID" value="CAB5221386.1"/>
    <property type="molecule type" value="Genomic_DNA"/>
</dbReference>
<proteinExistence type="predicted"/>
<dbReference type="PANTHER" id="PTHR47062:SF1">
    <property type="entry name" value="SMALL HEAT SHOCK PROTEIN IBPA"/>
    <property type="match status" value="1"/>
</dbReference>
<dbReference type="PROSITE" id="PS01031">
    <property type="entry name" value="SHSP"/>
    <property type="match status" value="1"/>
</dbReference>
<evidence type="ECO:0000259" key="2">
    <source>
        <dbReference type="PROSITE" id="PS01031"/>
    </source>
</evidence>
<dbReference type="Gene3D" id="2.60.40.790">
    <property type="match status" value="1"/>
</dbReference>
<dbReference type="InterPro" id="IPR008978">
    <property type="entry name" value="HSP20-like_chaperone"/>
</dbReference>
<dbReference type="InterPro" id="IPR002068">
    <property type="entry name" value="A-crystallin/Hsp20_dom"/>
</dbReference>
<accession>A0A6J7WTT6</accession>
<dbReference type="SUPFAM" id="SSF49764">
    <property type="entry name" value="HSP20-like chaperones"/>
    <property type="match status" value="1"/>
</dbReference>
<feature type="domain" description="SHSP" evidence="2">
    <location>
        <begin position="39"/>
        <end position="148"/>
    </location>
</feature>
<gene>
    <name evidence="3" type="ORF">UFOVP240_150</name>
</gene>
<evidence type="ECO:0000256" key="1">
    <source>
        <dbReference type="ARBA" id="ARBA00023016"/>
    </source>
</evidence>
<dbReference type="PANTHER" id="PTHR47062">
    <property type="match status" value="1"/>
</dbReference>